<dbReference type="InterPro" id="IPR036291">
    <property type="entry name" value="NAD(P)-bd_dom_sf"/>
</dbReference>
<dbReference type="GO" id="GO:0005737">
    <property type="term" value="C:cytoplasm"/>
    <property type="evidence" value="ECO:0007669"/>
    <property type="project" value="TreeGrafter"/>
</dbReference>
<keyword evidence="3" id="KW-1185">Reference proteome</keyword>
<comment type="caution">
    <text evidence="2">The sequence shown here is derived from an EMBL/GenBank/DDBJ whole genome shotgun (WGS) entry which is preliminary data.</text>
</comment>
<dbReference type="Gene3D" id="3.40.50.720">
    <property type="entry name" value="NAD(P)-binding Rossmann-like Domain"/>
    <property type="match status" value="2"/>
</dbReference>
<protein>
    <submittedName>
        <fullName evidence="2">Short-chain dehydrogenase/reductase tropE</fullName>
    </submittedName>
</protein>
<dbReference type="InterPro" id="IPR002347">
    <property type="entry name" value="SDR_fam"/>
</dbReference>
<gene>
    <name evidence="2" type="primary">TropE-3</name>
    <name evidence="2" type="ORF">CSHISOI_10512</name>
</gene>
<dbReference type="OrthoDB" id="1933717at2759"/>
<dbReference type="PANTHER" id="PTHR43544">
    <property type="entry name" value="SHORT-CHAIN DEHYDROGENASE/REDUCTASE"/>
    <property type="match status" value="1"/>
</dbReference>
<dbReference type="Pfam" id="PF00106">
    <property type="entry name" value="adh_short"/>
    <property type="match status" value="1"/>
</dbReference>
<reference evidence="2 3" key="1">
    <citation type="journal article" date="2019" name="Sci. Rep.">
        <title>Colletotrichum shisoi sp. nov., an anthracnose pathogen of Perilla frutescens in Japan: molecular phylogenetic, morphological and genomic evidence.</title>
        <authorList>
            <person name="Gan P."/>
            <person name="Tsushima A."/>
            <person name="Hiroyama R."/>
            <person name="Narusaka M."/>
            <person name="Takano Y."/>
            <person name="Narusaka Y."/>
            <person name="Kawaradani M."/>
            <person name="Damm U."/>
            <person name="Shirasu K."/>
        </authorList>
    </citation>
    <scope>NUCLEOTIDE SEQUENCE [LARGE SCALE GENOMIC DNA]</scope>
    <source>
        <strain evidence="2 3">PG-2018a</strain>
    </source>
</reference>
<accession>A0A5Q4BDD1</accession>
<organism evidence="2 3">
    <name type="scientific">Colletotrichum shisoi</name>
    <dbReference type="NCBI Taxonomy" id="2078593"/>
    <lineage>
        <taxon>Eukaryota</taxon>
        <taxon>Fungi</taxon>
        <taxon>Dikarya</taxon>
        <taxon>Ascomycota</taxon>
        <taxon>Pezizomycotina</taxon>
        <taxon>Sordariomycetes</taxon>
        <taxon>Hypocreomycetidae</taxon>
        <taxon>Glomerellales</taxon>
        <taxon>Glomerellaceae</taxon>
        <taxon>Colletotrichum</taxon>
        <taxon>Colletotrichum destructivum species complex</taxon>
    </lineage>
</organism>
<evidence type="ECO:0000256" key="1">
    <source>
        <dbReference type="ARBA" id="ARBA00006484"/>
    </source>
</evidence>
<dbReference type="GO" id="GO:0016491">
    <property type="term" value="F:oxidoreductase activity"/>
    <property type="evidence" value="ECO:0007669"/>
    <property type="project" value="TreeGrafter"/>
</dbReference>
<proteinExistence type="inferred from homology"/>
<name>A0A5Q4BDD1_9PEZI</name>
<dbReference type="InterPro" id="IPR051468">
    <property type="entry name" value="Fungal_SecMetab_SDRs"/>
</dbReference>
<evidence type="ECO:0000313" key="2">
    <source>
        <dbReference type="EMBL" id="TQN64902.1"/>
    </source>
</evidence>
<dbReference type="GO" id="GO:0019748">
    <property type="term" value="P:secondary metabolic process"/>
    <property type="evidence" value="ECO:0007669"/>
    <property type="project" value="TreeGrafter"/>
</dbReference>
<dbReference type="PANTHER" id="PTHR43544:SF32">
    <property type="entry name" value="CHAIN DEHYDROGENASE, PUTATIVE (AFU_ORTHOLOGUE AFUA_5G01530)-RELATED"/>
    <property type="match status" value="1"/>
</dbReference>
<comment type="similarity">
    <text evidence="1">Belongs to the short-chain dehydrogenases/reductases (SDR) family.</text>
</comment>
<evidence type="ECO:0000313" key="3">
    <source>
        <dbReference type="Proteomes" id="UP000326340"/>
    </source>
</evidence>
<dbReference type="EMBL" id="PUHP01001946">
    <property type="protein sequence ID" value="TQN64902.1"/>
    <property type="molecule type" value="Genomic_DNA"/>
</dbReference>
<dbReference type="PRINTS" id="PR00081">
    <property type="entry name" value="GDHRDH"/>
</dbReference>
<dbReference type="Proteomes" id="UP000326340">
    <property type="component" value="Unassembled WGS sequence"/>
</dbReference>
<dbReference type="AlphaFoldDB" id="A0A5Q4BDD1"/>
<dbReference type="SUPFAM" id="SSF51735">
    <property type="entry name" value="NAD(P)-binding Rossmann-fold domains"/>
    <property type="match status" value="1"/>
</dbReference>
<sequence length="170" mass="17955">MKLFIGANAGTGYETAYALAAASPNDHVIMGARNQEKGEKALRGLQAREPKGTLSLVIFDVSDDDSIGAAAARAFDTNVFGAMLFTNAMTPLLHASNSPKVVNVSSELGSINLKLDPANPFHKMPGEIYRLSKAAPDMLTACQHVSLEEVGGTAWAFCPGYVITDLAGDR</sequence>